<protein>
    <submittedName>
        <fullName evidence="2">Uncharacterized protein</fullName>
    </submittedName>
</protein>
<evidence type="ECO:0000256" key="1">
    <source>
        <dbReference type="SAM" id="Phobius"/>
    </source>
</evidence>
<reference evidence="2" key="2">
    <citation type="submission" date="2020-06" db="EMBL/GenBank/DDBJ databases">
        <title>Helianthus annuus Genome sequencing and assembly Release 2.</title>
        <authorList>
            <person name="Gouzy J."/>
            <person name="Langlade N."/>
            <person name="Munos S."/>
        </authorList>
    </citation>
    <scope>NUCLEOTIDE SEQUENCE</scope>
    <source>
        <tissue evidence="2">Leaves</tissue>
    </source>
</reference>
<proteinExistence type="predicted"/>
<dbReference type="Proteomes" id="UP000215914">
    <property type="component" value="Unassembled WGS sequence"/>
</dbReference>
<accession>A0A9K3I9G5</accession>
<name>A0A9K3I9G5_HELAN</name>
<comment type="caution">
    <text evidence="2">The sequence shown here is derived from an EMBL/GenBank/DDBJ whole genome shotgun (WGS) entry which is preliminary data.</text>
</comment>
<keyword evidence="1" id="KW-1133">Transmembrane helix</keyword>
<dbReference type="Gramene" id="mRNA:HanXRQr2_Chr09g0406961">
    <property type="protein sequence ID" value="mRNA:HanXRQr2_Chr09g0406961"/>
    <property type="gene ID" value="HanXRQr2_Chr09g0406961"/>
</dbReference>
<dbReference type="EMBL" id="MNCJ02000324">
    <property type="protein sequence ID" value="KAF5792525.1"/>
    <property type="molecule type" value="Genomic_DNA"/>
</dbReference>
<evidence type="ECO:0000313" key="3">
    <source>
        <dbReference type="Proteomes" id="UP000215914"/>
    </source>
</evidence>
<sequence length="60" mass="6832">MIFSLLSLWLCQFRCYMSFRCGILFVIVLLMVVVVRRRISVVFVPPVTVAVMFCLDVSGG</sequence>
<evidence type="ECO:0000313" key="2">
    <source>
        <dbReference type="EMBL" id="KAF5792525.1"/>
    </source>
</evidence>
<keyword evidence="3" id="KW-1185">Reference proteome</keyword>
<reference evidence="2" key="1">
    <citation type="journal article" date="2017" name="Nature">
        <title>The sunflower genome provides insights into oil metabolism, flowering and Asterid evolution.</title>
        <authorList>
            <person name="Badouin H."/>
            <person name="Gouzy J."/>
            <person name="Grassa C.J."/>
            <person name="Murat F."/>
            <person name="Staton S.E."/>
            <person name="Cottret L."/>
            <person name="Lelandais-Briere C."/>
            <person name="Owens G.L."/>
            <person name="Carrere S."/>
            <person name="Mayjonade B."/>
            <person name="Legrand L."/>
            <person name="Gill N."/>
            <person name="Kane N.C."/>
            <person name="Bowers J.E."/>
            <person name="Hubner S."/>
            <person name="Bellec A."/>
            <person name="Berard A."/>
            <person name="Berges H."/>
            <person name="Blanchet N."/>
            <person name="Boniface M.C."/>
            <person name="Brunel D."/>
            <person name="Catrice O."/>
            <person name="Chaidir N."/>
            <person name="Claudel C."/>
            <person name="Donnadieu C."/>
            <person name="Faraut T."/>
            <person name="Fievet G."/>
            <person name="Helmstetter N."/>
            <person name="King M."/>
            <person name="Knapp S.J."/>
            <person name="Lai Z."/>
            <person name="Le Paslier M.C."/>
            <person name="Lippi Y."/>
            <person name="Lorenzon L."/>
            <person name="Mandel J.R."/>
            <person name="Marage G."/>
            <person name="Marchand G."/>
            <person name="Marquand E."/>
            <person name="Bret-Mestries E."/>
            <person name="Morien E."/>
            <person name="Nambeesan S."/>
            <person name="Nguyen T."/>
            <person name="Pegot-Espagnet P."/>
            <person name="Pouilly N."/>
            <person name="Raftis F."/>
            <person name="Sallet E."/>
            <person name="Schiex T."/>
            <person name="Thomas J."/>
            <person name="Vandecasteele C."/>
            <person name="Vares D."/>
            <person name="Vear F."/>
            <person name="Vautrin S."/>
            <person name="Crespi M."/>
            <person name="Mangin B."/>
            <person name="Burke J.M."/>
            <person name="Salse J."/>
            <person name="Munos S."/>
            <person name="Vincourt P."/>
            <person name="Rieseberg L.H."/>
            <person name="Langlade N.B."/>
        </authorList>
    </citation>
    <scope>NUCLEOTIDE SEQUENCE</scope>
    <source>
        <tissue evidence="2">Leaves</tissue>
    </source>
</reference>
<feature type="transmembrane region" description="Helical" evidence="1">
    <location>
        <begin position="16"/>
        <end position="35"/>
    </location>
</feature>
<gene>
    <name evidence="2" type="ORF">HanXRQr2_Chr09g0406961</name>
</gene>
<dbReference type="AlphaFoldDB" id="A0A9K3I9G5"/>
<keyword evidence="1" id="KW-0812">Transmembrane</keyword>
<organism evidence="2 3">
    <name type="scientific">Helianthus annuus</name>
    <name type="common">Common sunflower</name>
    <dbReference type="NCBI Taxonomy" id="4232"/>
    <lineage>
        <taxon>Eukaryota</taxon>
        <taxon>Viridiplantae</taxon>
        <taxon>Streptophyta</taxon>
        <taxon>Embryophyta</taxon>
        <taxon>Tracheophyta</taxon>
        <taxon>Spermatophyta</taxon>
        <taxon>Magnoliopsida</taxon>
        <taxon>eudicotyledons</taxon>
        <taxon>Gunneridae</taxon>
        <taxon>Pentapetalae</taxon>
        <taxon>asterids</taxon>
        <taxon>campanulids</taxon>
        <taxon>Asterales</taxon>
        <taxon>Asteraceae</taxon>
        <taxon>Asteroideae</taxon>
        <taxon>Heliantheae alliance</taxon>
        <taxon>Heliantheae</taxon>
        <taxon>Helianthus</taxon>
    </lineage>
</organism>
<keyword evidence="1" id="KW-0472">Membrane</keyword>